<dbReference type="Gene3D" id="3.40.50.300">
    <property type="entry name" value="P-loop containing nucleotide triphosphate hydrolases"/>
    <property type="match status" value="1"/>
</dbReference>
<reference evidence="1 2" key="1">
    <citation type="journal article" date="2018" name="Front. Microbiol.">
        <title>Description and Comparative Genomics of Macrococcus caseolyticus subsp. hominis subsp. nov., Macrococcus goetzii sp. nov., Macrococcus epidermidis sp. nov., and Macrococcus bohemicus sp. nov., Novel Macrococci From Human Clinical Material With Virulence Potential and Suspected Uptake of Foreign DNA by Natural Transformation.</title>
        <authorList>
            <person name="Maslanova I."/>
            <person name="Wertheimer Z."/>
            <person name="Sedlacek I."/>
            <person name="Svec P."/>
            <person name="Indrakova A."/>
            <person name="Kovarovic V."/>
            <person name="Schumann P."/>
            <person name="Sproer C."/>
            <person name="Kralova S."/>
            <person name="Sedo O."/>
            <person name="Kristofova L."/>
            <person name="Vrbovska V."/>
            <person name="Fuzik T."/>
            <person name="Petras P."/>
            <person name="Zdrahal Z."/>
            <person name="Ruzickova V."/>
            <person name="Doskar J."/>
            <person name="Pantucek R."/>
        </authorList>
    </citation>
    <scope>NUCLEOTIDE SEQUENCE [LARGE SCALE GENOMIC DNA]</scope>
    <source>
        <strain evidence="1 2">03/115</strain>
    </source>
</reference>
<proteinExistence type="predicted"/>
<dbReference type="RefSeq" id="WP_111744782.1">
    <property type="nucleotide sequence ID" value="NZ_JBHSQY010000001.1"/>
</dbReference>
<dbReference type="InterPro" id="IPR000212">
    <property type="entry name" value="DNA_helicase_UvrD/REP"/>
</dbReference>
<dbReference type="GO" id="GO:0005524">
    <property type="term" value="F:ATP binding"/>
    <property type="evidence" value="ECO:0007669"/>
    <property type="project" value="InterPro"/>
</dbReference>
<evidence type="ECO:0000313" key="2">
    <source>
        <dbReference type="Proteomes" id="UP000249579"/>
    </source>
</evidence>
<dbReference type="PANTHER" id="PTHR11070">
    <property type="entry name" value="UVRD / RECB / PCRA DNA HELICASE FAMILY MEMBER"/>
    <property type="match status" value="1"/>
</dbReference>
<dbReference type="EMBL" id="PZJG01000001">
    <property type="protein sequence ID" value="RAK50237.1"/>
    <property type="molecule type" value="Genomic_DNA"/>
</dbReference>
<dbReference type="AlphaFoldDB" id="A0A328A751"/>
<dbReference type="Proteomes" id="UP000249579">
    <property type="component" value="Unassembled WGS sequence"/>
</dbReference>
<dbReference type="GO" id="GO:0000725">
    <property type="term" value="P:recombinational repair"/>
    <property type="evidence" value="ECO:0007669"/>
    <property type="project" value="TreeGrafter"/>
</dbReference>
<evidence type="ECO:0000313" key="1">
    <source>
        <dbReference type="EMBL" id="RAK50237.1"/>
    </source>
</evidence>
<dbReference type="GO" id="GO:0043138">
    <property type="term" value="F:3'-5' DNA helicase activity"/>
    <property type="evidence" value="ECO:0007669"/>
    <property type="project" value="TreeGrafter"/>
</dbReference>
<dbReference type="PANTHER" id="PTHR11070:SF2">
    <property type="entry name" value="ATP-DEPENDENT DNA HELICASE SRS2"/>
    <property type="match status" value="1"/>
</dbReference>
<dbReference type="Pfam" id="PF13245">
    <property type="entry name" value="AAA_19"/>
    <property type="match status" value="1"/>
</dbReference>
<dbReference type="InterPro" id="IPR027417">
    <property type="entry name" value="P-loop_NTPase"/>
</dbReference>
<accession>A0A328A751</accession>
<dbReference type="SUPFAM" id="SSF52540">
    <property type="entry name" value="P-loop containing nucleoside triphosphate hydrolases"/>
    <property type="match status" value="1"/>
</dbReference>
<sequence>MQSKNKIIMACAGSGKTWGICQDARSTLVDNKRVLMVSYTNKGVQSLKREYEKQNFGVIDQHIKIHSWFQFLLKDLIRPYQSYFLKSINKIKSFDFSNMYGKKDFSKKNTLPYFVNGNYDVKANNASEFAVYLNEISNGSVIKRLEEIYSCIYIDELQDLTGRDIDLLELLLKSSIRIYCVGDYKQSTLKTHNAKANKRKSGEYIFEYLETLKDSHDLEIVKSNKSKRFIQDIADFANLVYPRDPITSVKTASCDHLGVYQIVKEDAENYIKYFKPTVLRFDKRTDTRGYSALNFGVSKGMTMDRVIIFPNGPLTKFLKSPSNKLSSPYKYFVGVTRSRYSLTFIVDKLIENEYFTSEFIKVGDKELRLSRFNATNDINI</sequence>
<dbReference type="GO" id="GO:0003677">
    <property type="term" value="F:DNA binding"/>
    <property type="evidence" value="ECO:0007669"/>
    <property type="project" value="InterPro"/>
</dbReference>
<dbReference type="OrthoDB" id="5107704at2"/>
<organism evidence="1 2">
    <name type="scientific">Macrococcoides bohemicum</name>
    <dbReference type="NCBI Taxonomy" id="1903056"/>
    <lineage>
        <taxon>Bacteria</taxon>
        <taxon>Bacillati</taxon>
        <taxon>Bacillota</taxon>
        <taxon>Bacilli</taxon>
        <taxon>Bacillales</taxon>
        <taxon>Staphylococcaceae</taxon>
        <taxon>Macrococcoides</taxon>
    </lineage>
</organism>
<name>A0A328A751_9STAP</name>
<protein>
    <submittedName>
        <fullName evidence="1">Uncharacterized protein</fullName>
    </submittedName>
</protein>
<comment type="caution">
    <text evidence="1">The sequence shown here is derived from an EMBL/GenBank/DDBJ whole genome shotgun (WGS) entry which is preliminary data.</text>
</comment>
<gene>
    <name evidence="1" type="ORF">BHX94_01880</name>
</gene>